<accession>A0ABR6DP70</accession>
<evidence type="ECO:0000313" key="2">
    <source>
        <dbReference type="EMBL" id="MBA9073496.1"/>
    </source>
</evidence>
<reference evidence="2 3" key="1">
    <citation type="submission" date="2020-08" db="EMBL/GenBank/DDBJ databases">
        <title>Genomic Encyclopedia of Type Strains, Phase IV (KMG-IV): sequencing the most valuable type-strain genomes for metagenomic binning, comparative biology and taxonomic classification.</title>
        <authorList>
            <person name="Goeker M."/>
        </authorList>
    </citation>
    <scope>NUCLEOTIDE SEQUENCE [LARGE SCALE GENOMIC DNA]</scope>
    <source>
        <strain evidence="2 3">DSM 100397</strain>
    </source>
</reference>
<dbReference type="Proteomes" id="UP000555003">
    <property type="component" value="Unassembled WGS sequence"/>
</dbReference>
<protein>
    <recommendedName>
        <fullName evidence="1">HNH nuclease domain-containing protein</fullName>
    </recommendedName>
</protein>
<feature type="domain" description="HNH nuclease" evidence="1">
    <location>
        <begin position="235"/>
        <end position="282"/>
    </location>
</feature>
<sequence>MQLPHSKELPIGKLAGSFGSTSATYKFYWLLAVIELVEERNNKILKRDLFASMIANAWYTVNYFHVSFGKQDLIQKAVEDILKIENLTVDIKKEKLTQKLQDTKNKATATILSHFNKNVPHWFLSPWFPKSKIETHTAQKKRIYESSQKLENDCLYALYEDYIIINPIWTGYLQTNAKIIKDFCYWNLSLFLQSRNPNVPAIPNKLIRPILRSSLSRQRSQYWDIVFAELGTIDCIFTNTRLGKDNFVLDHFVPHAFVSHNLLWNLIPIEKHFNTIKSDRLPLLEKHFDKFFALQKTAYEIMRHNPKSQKLLEDYLTIFPELENTGDFRYDKFKESLQPLISIAGNNGFSYLIG</sequence>
<evidence type="ECO:0000259" key="1">
    <source>
        <dbReference type="Pfam" id="PF13395"/>
    </source>
</evidence>
<proteinExistence type="predicted"/>
<dbReference type="Pfam" id="PF13395">
    <property type="entry name" value="HNH_4"/>
    <property type="match status" value="1"/>
</dbReference>
<dbReference type="RefSeq" id="WP_182493234.1">
    <property type="nucleotide sequence ID" value="NZ_JACJIS010000001.1"/>
</dbReference>
<dbReference type="InterPro" id="IPR003615">
    <property type="entry name" value="HNH_nuc"/>
</dbReference>
<keyword evidence="3" id="KW-1185">Reference proteome</keyword>
<comment type="caution">
    <text evidence="2">The sequence shown here is derived from an EMBL/GenBank/DDBJ whole genome shotgun (WGS) entry which is preliminary data.</text>
</comment>
<organism evidence="2 3">
    <name type="scientific">Flavobacterium gossypii</name>
    <dbReference type="NCBI Taxonomy" id="1646119"/>
    <lineage>
        <taxon>Bacteria</taxon>
        <taxon>Pseudomonadati</taxon>
        <taxon>Bacteroidota</taxon>
        <taxon>Flavobacteriia</taxon>
        <taxon>Flavobacteriales</taxon>
        <taxon>Flavobacteriaceae</taxon>
        <taxon>Flavobacterium</taxon>
    </lineage>
</organism>
<name>A0ABR6DP70_9FLAO</name>
<evidence type="ECO:0000313" key="3">
    <source>
        <dbReference type="Proteomes" id="UP000555003"/>
    </source>
</evidence>
<dbReference type="EMBL" id="JACJIS010000001">
    <property type="protein sequence ID" value="MBA9073496.1"/>
    <property type="molecule type" value="Genomic_DNA"/>
</dbReference>
<gene>
    <name evidence="2" type="ORF">GGR22_001622</name>
</gene>